<feature type="region of interest" description="Disordered" evidence="4">
    <location>
        <begin position="726"/>
        <end position="756"/>
    </location>
</feature>
<feature type="non-terminal residue" evidence="6">
    <location>
        <position position="2292"/>
    </location>
</feature>
<reference evidence="6 7" key="1">
    <citation type="journal article" date="2017" name="Int. J. Parasitol.">
        <title>The genome of the protozoan parasite Cystoisospora suis and a reverse vaccinology approach to identify vaccine candidates.</title>
        <authorList>
            <person name="Palmieri N."/>
            <person name="Shrestha A."/>
            <person name="Ruttkowski B."/>
            <person name="Beck T."/>
            <person name="Vogl C."/>
            <person name="Tomley F."/>
            <person name="Blake D.P."/>
            <person name="Joachim A."/>
        </authorList>
    </citation>
    <scope>NUCLEOTIDE SEQUENCE [LARGE SCALE GENOMIC DNA]</scope>
    <source>
        <strain evidence="6 7">Wien I</strain>
    </source>
</reference>
<evidence type="ECO:0000256" key="3">
    <source>
        <dbReference type="ARBA" id="ARBA00022833"/>
    </source>
</evidence>
<feature type="compositionally biased region" description="Low complexity" evidence="4">
    <location>
        <begin position="929"/>
        <end position="938"/>
    </location>
</feature>
<feature type="compositionally biased region" description="Low complexity" evidence="4">
    <location>
        <begin position="446"/>
        <end position="455"/>
    </location>
</feature>
<feature type="region of interest" description="Disordered" evidence="4">
    <location>
        <begin position="594"/>
        <end position="617"/>
    </location>
</feature>
<feature type="region of interest" description="Disordered" evidence="4">
    <location>
        <begin position="922"/>
        <end position="1016"/>
    </location>
</feature>
<feature type="region of interest" description="Disordered" evidence="4">
    <location>
        <begin position="446"/>
        <end position="529"/>
    </location>
</feature>
<feature type="compositionally biased region" description="Basic and acidic residues" evidence="4">
    <location>
        <begin position="674"/>
        <end position="689"/>
    </location>
</feature>
<dbReference type="RefSeq" id="XP_067917119.1">
    <property type="nucleotide sequence ID" value="XM_068070905.1"/>
</dbReference>
<gene>
    <name evidence="6" type="ORF">CSUI_010804</name>
</gene>
<proteinExistence type="predicted"/>
<dbReference type="SUPFAM" id="SSF57903">
    <property type="entry name" value="FYVE/PHD zinc finger"/>
    <property type="match status" value="1"/>
</dbReference>
<dbReference type="OrthoDB" id="2270193at2759"/>
<comment type="caution">
    <text evidence="6">The sequence shown here is derived from an EMBL/GenBank/DDBJ whole genome shotgun (WGS) entry which is preliminary data.</text>
</comment>
<feature type="compositionally biased region" description="Low complexity" evidence="4">
    <location>
        <begin position="2138"/>
        <end position="2167"/>
    </location>
</feature>
<evidence type="ECO:0000259" key="5">
    <source>
        <dbReference type="SMART" id="SM00249"/>
    </source>
</evidence>
<feature type="domain" description="Zinc finger PHD-type" evidence="5">
    <location>
        <begin position="378"/>
        <end position="422"/>
    </location>
</feature>
<evidence type="ECO:0000256" key="2">
    <source>
        <dbReference type="ARBA" id="ARBA00022771"/>
    </source>
</evidence>
<dbReference type="EMBL" id="MIGC01008373">
    <property type="protein sequence ID" value="PHJ15385.1"/>
    <property type="molecule type" value="Genomic_DNA"/>
</dbReference>
<feature type="compositionally biased region" description="Polar residues" evidence="4">
    <location>
        <begin position="1051"/>
        <end position="1066"/>
    </location>
</feature>
<feature type="compositionally biased region" description="Low complexity" evidence="4">
    <location>
        <begin position="240"/>
        <end position="252"/>
    </location>
</feature>
<feature type="compositionally biased region" description="Low complexity" evidence="4">
    <location>
        <begin position="2057"/>
        <end position="2072"/>
    </location>
</feature>
<evidence type="ECO:0000256" key="4">
    <source>
        <dbReference type="SAM" id="MobiDB-lite"/>
    </source>
</evidence>
<feature type="compositionally biased region" description="Polar residues" evidence="4">
    <location>
        <begin position="1439"/>
        <end position="1450"/>
    </location>
</feature>
<feature type="compositionally biased region" description="Acidic residues" evidence="4">
    <location>
        <begin position="602"/>
        <end position="617"/>
    </location>
</feature>
<feature type="compositionally biased region" description="Basic and acidic residues" evidence="4">
    <location>
        <begin position="1067"/>
        <end position="1097"/>
    </location>
</feature>
<feature type="compositionally biased region" description="Polar residues" evidence="4">
    <location>
        <begin position="2045"/>
        <end position="2056"/>
    </location>
</feature>
<dbReference type="VEuPathDB" id="ToxoDB:CSUI_010804"/>
<dbReference type="InterPro" id="IPR011011">
    <property type="entry name" value="Znf_FYVE_PHD"/>
</dbReference>
<evidence type="ECO:0000313" key="6">
    <source>
        <dbReference type="EMBL" id="PHJ15385.1"/>
    </source>
</evidence>
<evidence type="ECO:0000313" key="7">
    <source>
        <dbReference type="Proteomes" id="UP000221165"/>
    </source>
</evidence>
<feature type="compositionally biased region" description="Basic and acidic residues" evidence="4">
    <location>
        <begin position="2168"/>
        <end position="2179"/>
    </location>
</feature>
<feature type="compositionally biased region" description="Basic and acidic residues" evidence="4">
    <location>
        <begin position="1233"/>
        <end position="1242"/>
    </location>
</feature>
<evidence type="ECO:0000256" key="1">
    <source>
        <dbReference type="ARBA" id="ARBA00022723"/>
    </source>
</evidence>
<feature type="region of interest" description="Disordered" evidence="4">
    <location>
        <begin position="33"/>
        <end position="130"/>
    </location>
</feature>
<feature type="compositionally biased region" description="Basic and acidic residues" evidence="4">
    <location>
        <begin position="1200"/>
        <end position="1225"/>
    </location>
</feature>
<feature type="compositionally biased region" description="Low complexity" evidence="4">
    <location>
        <begin position="214"/>
        <end position="230"/>
    </location>
</feature>
<dbReference type="Gene3D" id="3.30.40.10">
    <property type="entry name" value="Zinc/RING finger domain, C3HC4 (zinc finger)"/>
    <property type="match status" value="1"/>
</dbReference>
<feature type="compositionally biased region" description="Low complexity" evidence="4">
    <location>
        <begin position="693"/>
        <end position="714"/>
    </location>
</feature>
<dbReference type="SMART" id="SM00249">
    <property type="entry name" value="PHD"/>
    <property type="match status" value="1"/>
</dbReference>
<keyword evidence="3" id="KW-0862">Zinc</keyword>
<feature type="region of interest" description="Disordered" evidence="4">
    <location>
        <begin position="1324"/>
        <end position="1347"/>
    </location>
</feature>
<sequence>MRKAAAAWASSPPLPFTSSLTSLSPFFTIQYPEPSSVRRSPLSSPVSTASACGGSASSSAGSFAPQSSPPTCSIPHTAAGGSGSDAGAHGNDSASVNLQEGCVFPPRSVPGAQRAKRHTPTALPADPADSQNRLEELKQFQLQRGPSRHFRCDLCTKQRCPGCSLEQPQPRQKITTRDGRPDTAGPTPAAEADSALDFPLRDSERPAKSFTLGSPRSSSSCPSATRSADSPTTPLPLVAPFPLSTTSSSSGTFPPPEKTTTSDTLVPALEAKTFSDALPQSGSAAPSPPQAAPRLSSESQNAGESPRVERDLGTYCASSPPPGANESAGGDHAGVERRGRRAAEDEDSRSGSVYPCNSTVTHPSGLHPGAEGVLSSSFCTTKQCCSLLTCDFCTRGFHLACLGLPLSFAPPDDQEWLCGVCLERAEQVLKARGLWTHPGKDRAVQAVQEARAAPETSTRKGGEGADASKKTEIRTLRRGPERLRGNEQDVARRGELSSYHEEQTEARTENVLDKQEQGRNEKEDFWMPDEPSEHDVWRLERMGHGATVNGGHYGDTRKTELSEVVVHNVSGTRPALSYPGLVASVQENHRMYSPGVCQPEQNIEESDEEESPEEAEDVDEWLVQVMTPHLTPAAMRQQLTSASPRGTCPPRYPKGLTTALFMNPDTGSVFLPPFHKESTSGKEAGRESKTAVSSFSSNAPSSPFTTSESSSATSSCCVSSSTLTGSRARSCVPTSGGGLSPAAPHDPSLLMPQSREVPPAAPVLPASLLCLPSCSVPSGDSLGAPVSKAISAFSACLPPGECDVSCTPTFHSSQVSMTDGLPNELQCTNLSGTMTASCSLDVSSLKPPVRAGATLGPRVTSLPSARLTQENFPDELGFPPAAAVSSRPASSTITQRRQLAEGPLLAGVSSSLTPCLAIESSPCSPGAMPSRPLPAASRNPPPPFCSTAQPLSCLTGFQPDRADAEDAPASSQPQPRSDGRSSLRESVQSLSLQLGEARQNVTLTRPPPRGSDSLHLDATNEKESCLSPCAENGGCVSEPMANTAKELTGVSLSGSNAFSPESTALENTDKRDGEGHEVEQHSKGTSGERWKDTHDGETQGTSSRTVQRLNSTTEPSGESSKDTRAGVPTRDRMQGQAPLNDEAKSNGPLRQTVTVTKEQEQLQGGGGHGNRAREPRGEEFDSQTSARGPPQSPGVLSQPTDEREERRVFTEADHETKELEGDIQLKRNTTSRSPERVEKEAKTLATTNSDSLEAYEAREITAEQKPFATSRPQEDGGHSCAQARTSELSEDPVPKKKEEEELHAAAKTVVSSGECKEKEISAELPTHAAQELGAEETYSRKQPAAEAEELPSAVIVRLAAEARNIGDANDAPMKTTVELREMTGTPAKESPDFKEEFTTEGRDQTPTEETRLSGEGREARRESGPRGVLPTQGLPPSFGRQTGSSSHLPSAISSELSSCSPFAGPVPLVQPAAISSACSIPPSLPLCSSFIVSSTDGSNCLSPSVLGRALSFLQPCASCFLRLFPLGRPLSDISVHCRIQRQHILQPNVKRDVLSAHLPGPSFSATTSDLETNSAARGVTDNRLGGWCRVHCVEEEGRFRAPADGSEALITLAQAAAAAAGTADWLLSEDEACLDAGDATVPLKVGSMASDPVSSIVPSHFSRLGFPSFSCYSQRCLLETQRLRRPHSCTVLLPSLSSATLVSMHEKQQVSQEDTGKLEGLAKLATEKLEELSYFQSFLRPGEEVYFRLANSDEETLQETKAARSSFHKVQRKPTNCEWDSALEGANHPVEVGSREGEDQNATAPVVQSMCSVPTVREISLSCEEASQAGELSLSCVADPGKSGAATSVSLQDQSEGAYKEPEVPTAMNNVSAPLQASQTGCIQDLASVFADSETHSKQEWLPAQSCRLCSPEEIRYGTAEGEVAVAVEQERRMRRRRRQQAETLRISKSVRLLFRAFEEVEQENSQILETLSKWRAWPNRGRLHPDTKIEAEMLADTGAEMSRNWRQDPKRQPLPRVPGFKTSVPSPGSQSPPPQGVAPFKEVSASTTASDSSFNPSCASSPLASSSASIPQTNTPSSHPCSWRSSIRPHAGPTAAKQGLGASSAPAHLSHPRDAQEGRQEASHRTSSRDSEKSRSHSSVSSFSTSSSSSSSASSRSSSSSPSASPHSRERSSEERQKHASSFAAQARRIQKLLALPNNEQDMYSRFNEGYFPSLPDKADPRRRTLRPRSRGQQGPSSGKRPRARRPPVGTRQTQSGAYSGAKVGVSREAEKRSKTPYRLDKSHNSAGPYI</sequence>
<feature type="region of interest" description="Disordered" evidence="4">
    <location>
        <begin position="163"/>
        <end position="262"/>
    </location>
</feature>
<feature type="region of interest" description="Disordered" evidence="4">
    <location>
        <begin position="2002"/>
        <end position="2187"/>
    </location>
</feature>
<feature type="compositionally biased region" description="Basic and acidic residues" evidence="4">
    <location>
        <begin position="1119"/>
        <end position="1133"/>
    </location>
</feature>
<dbReference type="InterPro" id="IPR013083">
    <property type="entry name" value="Znf_RING/FYVE/PHD"/>
</dbReference>
<feature type="region of interest" description="Disordered" evidence="4">
    <location>
        <begin position="1383"/>
        <end position="1450"/>
    </location>
</feature>
<keyword evidence="2" id="KW-0863">Zinc-finger</keyword>
<name>A0A2C6KFY4_9APIC</name>
<feature type="compositionally biased region" description="Basic and acidic residues" evidence="4">
    <location>
        <begin position="2112"/>
        <end position="2136"/>
    </location>
</feature>
<feature type="compositionally biased region" description="Polar residues" evidence="4">
    <location>
        <begin position="1098"/>
        <end position="1118"/>
    </location>
</feature>
<dbReference type="GeneID" id="94434116"/>
<dbReference type="InterPro" id="IPR001965">
    <property type="entry name" value="Znf_PHD"/>
</dbReference>
<feature type="compositionally biased region" description="Basic and acidic residues" evidence="4">
    <location>
        <begin position="1389"/>
        <end position="1424"/>
    </location>
</feature>
<feature type="compositionally biased region" description="Basic and acidic residues" evidence="4">
    <location>
        <begin position="457"/>
        <end position="529"/>
    </location>
</feature>
<accession>A0A2C6KFY4</accession>
<protein>
    <recommendedName>
        <fullName evidence="5">Zinc finger PHD-type domain-containing protein</fullName>
    </recommendedName>
</protein>
<organism evidence="6 7">
    <name type="scientific">Cystoisospora suis</name>
    <dbReference type="NCBI Taxonomy" id="483139"/>
    <lineage>
        <taxon>Eukaryota</taxon>
        <taxon>Sar</taxon>
        <taxon>Alveolata</taxon>
        <taxon>Apicomplexa</taxon>
        <taxon>Conoidasida</taxon>
        <taxon>Coccidia</taxon>
        <taxon>Eucoccidiorida</taxon>
        <taxon>Eimeriorina</taxon>
        <taxon>Sarcocystidae</taxon>
        <taxon>Cystoisospora</taxon>
    </lineage>
</organism>
<keyword evidence="1" id="KW-0479">Metal-binding</keyword>
<feature type="compositionally biased region" description="Basic and acidic residues" evidence="4">
    <location>
        <begin position="333"/>
        <end position="343"/>
    </location>
</feature>
<feature type="compositionally biased region" description="Low complexity" evidence="4">
    <location>
        <begin position="33"/>
        <end position="70"/>
    </location>
</feature>
<keyword evidence="7" id="KW-1185">Reference proteome</keyword>
<feature type="compositionally biased region" description="Low complexity" evidence="4">
    <location>
        <begin position="85"/>
        <end position="95"/>
    </location>
</feature>
<dbReference type="Proteomes" id="UP000221165">
    <property type="component" value="Unassembled WGS sequence"/>
</dbReference>
<feature type="region of interest" description="Disordered" evidence="4">
    <location>
        <begin position="278"/>
        <end position="356"/>
    </location>
</feature>
<feature type="region of interest" description="Disordered" evidence="4">
    <location>
        <begin position="1"/>
        <end position="21"/>
    </location>
</feature>
<feature type="compositionally biased region" description="Polar residues" evidence="4">
    <location>
        <begin position="2073"/>
        <end position="2086"/>
    </location>
</feature>
<feature type="region of interest" description="Disordered" evidence="4">
    <location>
        <begin position="671"/>
        <end position="714"/>
    </location>
</feature>
<feature type="compositionally biased region" description="Basic and acidic residues" evidence="4">
    <location>
        <begin position="2267"/>
        <end position="2285"/>
    </location>
</feature>
<feature type="region of interest" description="Disordered" evidence="4">
    <location>
        <begin position="1051"/>
        <end position="1299"/>
    </location>
</feature>
<feature type="region of interest" description="Disordered" evidence="4">
    <location>
        <begin position="2207"/>
        <end position="2292"/>
    </location>
</feature>
<dbReference type="GO" id="GO:0008270">
    <property type="term" value="F:zinc ion binding"/>
    <property type="evidence" value="ECO:0007669"/>
    <property type="project" value="UniProtKB-KW"/>
</dbReference>